<dbReference type="AlphaFoldDB" id="A0A0V0H3K7"/>
<keyword evidence="1" id="KW-0472">Membrane</keyword>
<protein>
    <submittedName>
        <fullName evidence="2">Putative ovule protein</fullName>
    </submittedName>
</protein>
<evidence type="ECO:0000313" key="2">
    <source>
        <dbReference type="EMBL" id="JAP14707.1"/>
    </source>
</evidence>
<sequence length="70" mass="8442">MTLLRQIHKIHGILHLLHIHNLHIHTQIHLQLQFQEPFLFLLLWFIILLCAKVTHIIWFLLPLLLMVPLC</sequence>
<name>A0A0V0H3K7_SOLCH</name>
<accession>A0A0V0H3K7</accession>
<keyword evidence="1" id="KW-0812">Transmembrane</keyword>
<feature type="transmembrane region" description="Helical" evidence="1">
    <location>
        <begin position="38"/>
        <end position="61"/>
    </location>
</feature>
<proteinExistence type="predicted"/>
<dbReference type="EMBL" id="GEDG01026192">
    <property type="protein sequence ID" value="JAP14707.1"/>
    <property type="molecule type" value="Transcribed_RNA"/>
</dbReference>
<organism evidence="2">
    <name type="scientific">Solanum chacoense</name>
    <name type="common">Chaco potato</name>
    <dbReference type="NCBI Taxonomy" id="4108"/>
    <lineage>
        <taxon>Eukaryota</taxon>
        <taxon>Viridiplantae</taxon>
        <taxon>Streptophyta</taxon>
        <taxon>Embryophyta</taxon>
        <taxon>Tracheophyta</taxon>
        <taxon>Spermatophyta</taxon>
        <taxon>Magnoliopsida</taxon>
        <taxon>eudicotyledons</taxon>
        <taxon>Gunneridae</taxon>
        <taxon>Pentapetalae</taxon>
        <taxon>asterids</taxon>
        <taxon>lamiids</taxon>
        <taxon>Solanales</taxon>
        <taxon>Solanaceae</taxon>
        <taxon>Solanoideae</taxon>
        <taxon>Solaneae</taxon>
        <taxon>Solanum</taxon>
    </lineage>
</organism>
<keyword evidence="1" id="KW-1133">Transmembrane helix</keyword>
<reference evidence="2" key="1">
    <citation type="submission" date="2015-12" db="EMBL/GenBank/DDBJ databases">
        <title>Gene expression during late stages of embryo sac development: a critical building block for successful pollen-pistil interactions.</title>
        <authorList>
            <person name="Liu Y."/>
            <person name="Joly V."/>
            <person name="Sabar M."/>
            <person name="Matton D.P."/>
        </authorList>
    </citation>
    <scope>NUCLEOTIDE SEQUENCE</scope>
</reference>
<evidence type="ECO:0000256" key="1">
    <source>
        <dbReference type="SAM" id="Phobius"/>
    </source>
</evidence>